<feature type="compositionally biased region" description="Basic and acidic residues" evidence="8">
    <location>
        <begin position="525"/>
        <end position="534"/>
    </location>
</feature>
<feature type="compositionally biased region" description="Pro residues" evidence="8">
    <location>
        <begin position="91"/>
        <end position="101"/>
    </location>
</feature>
<feature type="compositionally biased region" description="Basic and acidic residues" evidence="8">
    <location>
        <begin position="1079"/>
        <end position="1122"/>
    </location>
</feature>
<feature type="compositionally biased region" description="Basic and acidic residues" evidence="8">
    <location>
        <begin position="490"/>
        <end position="499"/>
    </location>
</feature>
<keyword evidence="4" id="KW-0810">Translation regulation</keyword>
<dbReference type="Pfam" id="PF02020">
    <property type="entry name" value="W2"/>
    <property type="match status" value="1"/>
</dbReference>
<proteinExistence type="inferred from homology"/>
<dbReference type="SMART" id="SM00543">
    <property type="entry name" value="MIF4G"/>
    <property type="match status" value="1"/>
</dbReference>
<dbReference type="PANTHER" id="PTHR23253">
    <property type="entry name" value="EUKARYOTIC TRANSLATION INITIATION FACTOR 4 GAMMA"/>
    <property type="match status" value="1"/>
</dbReference>
<keyword evidence="3" id="KW-0597">Phosphoprotein</keyword>
<feature type="compositionally biased region" description="Basic and acidic residues" evidence="8">
    <location>
        <begin position="1130"/>
        <end position="1178"/>
    </location>
</feature>
<accession>A0A7N5ZVA7</accession>
<evidence type="ECO:0000256" key="3">
    <source>
        <dbReference type="ARBA" id="ARBA00022553"/>
    </source>
</evidence>
<feature type="region of interest" description="Disordered" evidence="8">
    <location>
        <begin position="958"/>
        <end position="1006"/>
    </location>
</feature>
<feature type="compositionally biased region" description="Low complexity" evidence="8">
    <location>
        <begin position="1068"/>
        <end position="1078"/>
    </location>
</feature>
<reference evidence="11" key="2">
    <citation type="submission" date="2025-08" db="UniProtKB">
        <authorList>
            <consortium name="Ensembl"/>
        </authorList>
    </citation>
    <scope>IDENTIFICATION</scope>
</reference>
<dbReference type="PROSITE" id="PS51363">
    <property type="entry name" value="W2"/>
    <property type="match status" value="1"/>
</dbReference>
<evidence type="ECO:0000313" key="11">
    <source>
        <dbReference type="Ensembl" id="ENSATEP00000038056.1"/>
    </source>
</evidence>
<feature type="region of interest" description="Disordered" evidence="8">
    <location>
        <begin position="373"/>
        <end position="466"/>
    </location>
</feature>
<feature type="compositionally biased region" description="Low complexity" evidence="8">
    <location>
        <begin position="437"/>
        <end position="451"/>
    </location>
</feature>
<feature type="compositionally biased region" description="Gly residues" evidence="8">
    <location>
        <begin position="974"/>
        <end position="984"/>
    </location>
</feature>
<dbReference type="PANTHER" id="PTHR23253:SF10">
    <property type="entry name" value="EUKARYOTIC TRANSLATION INITIATION FACTOR 4 GAMMA 1"/>
    <property type="match status" value="1"/>
</dbReference>
<evidence type="ECO:0000256" key="6">
    <source>
        <dbReference type="ARBA" id="ARBA00022917"/>
    </source>
</evidence>
<comment type="similarity">
    <text evidence="1">Belongs to the eukaryotic initiation factor 4G family.</text>
</comment>
<dbReference type="InterPro" id="IPR016024">
    <property type="entry name" value="ARM-type_fold"/>
</dbReference>
<dbReference type="Ensembl" id="ENSATET00000049971.2">
    <property type="protein sequence ID" value="ENSATEP00000038056.1"/>
    <property type="gene ID" value="ENSATEG00000020821.3"/>
</dbReference>
<feature type="domain" description="MI" evidence="10">
    <location>
        <begin position="1196"/>
        <end position="1318"/>
    </location>
</feature>
<dbReference type="GO" id="GO:0003743">
    <property type="term" value="F:translation initiation factor activity"/>
    <property type="evidence" value="ECO:0007669"/>
    <property type="project" value="UniProtKB-KW"/>
</dbReference>
<feature type="region of interest" description="Disordered" evidence="8">
    <location>
        <begin position="1"/>
        <end position="104"/>
    </location>
</feature>
<dbReference type="GeneTree" id="ENSGT00940000154648"/>
<dbReference type="CDD" id="cd11559">
    <property type="entry name" value="W2_eIF4G1_like"/>
    <property type="match status" value="1"/>
</dbReference>
<dbReference type="GO" id="GO:0016281">
    <property type="term" value="C:eukaryotic translation initiation factor 4F complex"/>
    <property type="evidence" value="ECO:0007669"/>
    <property type="project" value="TreeGrafter"/>
</dbReference>
<reference evidence="11" key="1">
    <citation type="submission" date="2021-04" db="EMBL/GenBank/DDBJ databases">
        <authorList>
            <consortium name="Wellcome Sanger Institute Data Sharing"/>
        </authorList>
    </citation>
    <scope>NUCLEOTIDE SEQUENCE [LARGE SCALE GENOMIC DNA]</scope>
</reference>
<feature type="compositionally biased region" description="Polar residues" evidence="8">
    <location>
        <begin position="66"/>
        <end position="81"/>
    </location>
</feature>
<feature type="compositionally biased region" description="Pro residues" evidence="8">
    <location>
        <begin position="8"/>
        <end position="20"/>
    </location>
</feature>
<evidence type="ECO:0008006" key="13">
    <source>
        <dbReference type="Google" id="ProtNLM"/>
    </source>
</evidence>
<evidence type="ECO:0000313" key="12">
    <source>
        <dbReference type="Proteomes" id="UP000265040"/>
    </source>
</evidence>
<feature type="domain" description="W2" evidence="9">
    <location>
        <begin position="1383"/>
        <end position="1554"/>
    </location>
</feature>
<feature type="compositionally biased region" description="Pro residues" evidence="8">
    <location>
        <begin position="282"/>
        <end position="310"/>
    </location>
</feature>
<evidence type="ECO:0000259" key="10">
    <source>
        <dbReference type="PROSITE" id="PS51366"/>
    </source>
</evidence>
<dbReference type="FunFam" id="1.25.40.180:FF:000003">
    <property type="entry name" value="Putative eukaryotic translation initiation factor 4 gamma 1"/>
    <property type="match status" value="1"/>
</dbReference>
<feature type="region of interest" description="Disordered" evidence="8">
    <location>
        <begin position="1032"/>
        <end position="1194"/>
    </location>
</feature>
<dbReference type="InterPro" id="IPR003307">
    <property type="entry name" value="W2_domain"/>
</dbReference>
<reference evidence="11" key="3">
    <citation type="submission" date="2025-09" db="UniProtKB">
        <authorList>
            <consortium name="Ensembl"/>
        </authorList>
    </citation>
    <scope>IDENTIFICATION</scope>
</reference>
<evidence type="ECO:0000256" key="5">
    <source>
        <dbReference type="ARBA" id="ARBA00022884"/>
    </source>
</evidence>
<feature type="region of interest" description="Disordered" evidence="8">
    <location>
        <begin position="490"/>
        <end position="551"/>
    </location>
</feature>
<feature type="compositionally biased region" description="Gly residues" evidence="8">
    <location>
        <begin position="1032"/>
        <end position="1046"/>
    </location>
</feature>
<sequence>MNKAPQPITGPPSTPHPAPSPGLSQPSFPPGQPSSVVFATPTPPQMNPTPQPRQVGLPTAHPLHSTPGSFRSLQPYYTNRASLPPSSGPRGVPPSSAPRPVTPTHVYQQGSQVMMISGQQLPFPSSPQGPAYFIPGQVNRGFQYVLVYILLSPQFTPSVQAPPVIMNPAPQQQQPPPQPPQHIPTKRERKQIRIRDPNQGGRDITEEIMSGGRSGSTPTPPQVRFNTTIPIKYNRWSRQPKAISSDTNTKLPVPHLVEAVDTPLNTISTPPPSAPVADVMDAPPPLREPSPSPKQAPEVPAYPAPLPDPVPTSTTHDKTHEKDTEETEEMEKEVETEAEETAASSDTLCFAPPTTSNGVAEVELEKLTVTLPSGHLDAPLESPIAQPEELRLPNGLPLPAPQDPEAPALSTAERDDSPIAEPDVSEQPIIQASTEITHAAPTPVVNATPAPVEQPAPTPDVQEIATEPVVQAASKKRKMKELNKKEAVGDLLDAFKEPEPALPPAPETQLPAASTPVAEEADLTWEDKEDKLDAENIQPEPPKPNATDKKYQYKEEQWKPINTEEKKKYDREFLLGFQFISASMNRPEGLPAISDVVLDKANKTPLRQLDPSRLPGMNCGPDFTPSFANLGRPSMGGGIGGPRRSQQMTRKDQRKIITSMSLNDDVQLNKAEKAWKPSVKKTVRTRAGEEIDDDAEQLKTQDLFKRVRSILNKLTPQKFQQLMKQVTELTIDSEERLKGVIDLTFEKAISEPDFSVAYANMCRCLIGLKVQTTDKPGATVNFRKLLLNRCQKEFEKDKDDDEIFEKKQKELEAASVEEEKQRLTEELEEAKDKARRRSLGNIKFIGELFKLKMLTEVIMHDCIVKLLKNHDEESLECLCRLLSTIGKDLDFEKAKPRMDQYFHQMEKIIKERKTTSRIRFMLQDVLDLRRNNWVPRRGDQGPKTIDQIHKDAELEEHREQMKVQQALISKKESGGGQGGRGGPHTPGRGAAPQDEGWNTVPISKNRPIDASRLSKITKTPVLDFNNQLLAPGGKGTWGSWGKGSSGGTSAKPADCGSRPTTSTLNRFSALQQPSSSSLDSDRRVPQRNSSSRERSDRFDRSDRGSDRFDRRDDRRDDRERNRLQVTKRSFSRENEERSREREQRTSTDPVRRVASMTDDRDRGSRERARSKENVKRETAATPPPLQTTKPALTEEELDKKSTAIIEEYLHINDMKEALQCVQEMNSTQLLFVFVRNGLESTLERSTIAREHMGLLLHQLIKTGTLPTQQYYKGLHEILEVAEDMAIDIPHIWLYLAEFITPMLHEGGIPMGELFREISKPLIPLGKAGVLLVHILTLLCKGMSHKKAGTMWREAGLQWKDFLPEDVDVNKFVTEKNVEFTLGEESEKSKKKELSSAELTKQLDRLIQDKADNQNIFDWIEANLDEQQTSSNMFVRALMTSICQSAIIYENPYKVEGDQIKQRAKLLQKYLKDEQKELQALYALQALMVQLEQPANLLRMFFDTLYDEDVIKEEAFYKWESSKDPAEQQGKGVALKSVTAFFTWLREAEDESDNS</sequence>
<dbReference type="SMART" id="SM00515">
    <property type="entry name" value="eIF5C"/>
    <property type="match status" value="1"/>
</dbReference>
<keyword evidence="12" id="KW-1185">Reference proteome</keyword>
<dbReference type="PRINTS" id="PR01217">
    <property type="entry name" value="PRICHEXTENSN"/>
</dbReference>
<dbReference type="Gene3D" id="1.25.40.180">
    <property type="match status" value="3"/>
</dbReference>
<dbReference type="OrthoDB" id="514777at2759"/>
<dbReference type="InterPro" id="IPR003890">
    <property type="entry name" value="MIF4G-like_typ-3"/>
</dbReference>
<feature type="region of interest" description="Disordered" evidence="8">
    <location>
        <begin position="262"/>
        <end position="359"/>
    </location>
</feature>
<evidence type="ECO:0000256" key="7">
    <source>
        <dbReference type="SAM" id="Coils"/>
    </source>
</evidence>
<dbReference type="FunFam" id="1.25.40.180:FF:000002">
    <property type="entry name" value="Eukaryotic translation initiation factor 4 gamma, 3, putative"/>
    <property type="match status" value="1"/>
</dbReference>
<gene>
    <name evidence="11" type="primary">EIF4G1</name>
</gene>
<dbReference type="Pfam" id="PF02854">
    <property type="entry name" value="MIF4G"/>
    <property type="match status" value="1"/>
</dbReference>
<dbReference type="FunFam" id="1.25.40.180:FF:000001">
    <property type="entry name" value="Eukaryotic translation initiation factor 4 gamma, 3, putative"/>
    <property type="match status" value="1"/>
</dbReference>
<dbReference type="PROSITE" id="PS51366">
    <property type="entry name" value="MI"/>
    <property type="match status" value="1"/>
</dbReference>
<dbReference type="GO" id="GO:0006417">
    <property type="term" value="P:regulation of translation"/>
    <property type="evidence" value="ECO:0007669"/>
    <property type="project" value="UniProtKB-KW"/>
</dbReference>
<evidence type="ECO:0000259" key="9">
    <source>
        <dbReference type="PROSITE" id="PS51363"/>
    </source>
</evidence>
<evidence type="ECO:0000256" key="2">
    <source>
        <dbReference type="ARBA" id="ARBA00022540"/>
    </source>
</evidence>
<dbReference type="SMART" id="SM00544">
    <property type="entry name" value="MA3"/>
    <property type="match status" value="1"/>
</dbReference>
<evidence type="ECO:0000256" key="1">
    <source>
        <dbReference type="ARBA" id="ARBA00005775"/>
    </source>
</evidence>
<evidence type="ECO:0000256" key="8">
    <source>
        <dbReference type="SAM" id="MobiDB-lite"/>
    </source>
</evidence>
<dbReference type="GO" id="GO:0003729">
    <property type="term" value="F:mRNA binding"/>
    <property type="evidence" value="ECO:0007669"/>
    <property type="project" value="TreeGrafter"/>
</dbReference>
<keyword evidence="2" id="KW-0396">Initiation factor</keyword>
<keyword evidence="5" id="KW-0694">RNA-binding</keyword>
<evidence type="ECO:0000256" key="4">
    <source>
        <dbReference type="ARBA" id="ARBA00022845"/>
    </source>
</evidence>
<feature type="compositionally biased region" description="Pro residues" evidence="8">
    <location>
        <begin position="173"/>
        <end position="182"/>
    </location>
</feature>
<dbReference type="InterPro" id="IPR003891">
    <property type="entry name" value="Initiation_fac_eIF4g_MI"/>
</dbReference>
<feature type="coiled-coil region" evidence="7">
    <location>
        <begin position="806"/>
        <end position="837"/>
    </location>
</feature>
<feature type="compositionally biased region" description="Pro residues" evidence="8">
    <location>
        <begin position="41"/>
        <end position="51"/>
    </location>
</feature>
<feature type="region of interest" description="Disordered" evidence="8">
    <location>
        <begin position="162"/>
        <end position="227"/>
    </location>
</feature>
<dbReference type="SUPFAM" id="SSF48371">
    <property type="entry name" value="ARM repeat"/>
    <property type="match status" value="3"/>
</dbReference>
<organism evidence="11 12">
    <name type="scientific">Anabas testudineus</name>
    <name type="common">Climbing perch</name>
    <name type="synonym">Anthias testudineus</name>
    <dbReference type="NCBI Taxonomy" id="64144"/>
    <lineage>
        <taxon>Eukaryota</taxon>
        <taxon>Metazoa</taxon>
        <taxon>Chordata</taxon>
        <taxon>Craniata</taxon>
        <taxon>Vertebrata</taxon>
        <taxon>Euteleostomi</taxon>
        <taxon>Actinopterygii</taxon>
        <taxon>Neopterygii</taxon>
        <taxon>Teleostei</taxon>
        <taxon>Neoteleostei</taxon>
        <taxon>Acanthomorphata</taxon>
        <taxon>Anabantaria</taxon>
        <taxon>Anabantiformes</taxon>
        <taxon>Anabantoidei</taxon>
        <taxon>Anabantidae</taxon>
        <taxon>Anabas</taxon>
    </lineage>
</organism>
<dbReference type="Pfam" id="PF02847">
    <property type="entry name" value="MA3"/>
    <property type="match status" value="1"/>
</dbReference>
<dbReference type="Proteomes" id="UP000265040">
    <property type="component" value="Chromosome 13"/>
</dbReference>
<keyword evidence="6" id="KW-0648">Protein biosynthesis</keyword>
<keyword evidence="7" id="KW-0175">Coiled coil</keyword>
<feature type="compositionally biased region" description="Acidic residues" evidence="8">
    <location>
        <begin position="324"/>
        <end position="340"/>
    </location>
</feature>
<name>A0A7N5ZVA7_ANATE</name>
<protein>
    <recommendedName>
        <fullName evidence="13">Eukaryotic translation initiation factor 4 gamma 1</fullName>
    </recommendedName>
</protein>